<accession>A0A3L6QHK1</accession>
<dbReference type="Proteomes" id="UP000275267">
    <property type="component" value="Unassembled WGS sequence"/>
</dbReference>
<dbReference type="EMBL" id="PQIB02000012">
    <property type="protein sequence ID" value="RLM80138.1"/>
    <property type="molecule type" value="Genomic_DNA"/>
</dbReference>
<name>A0A3L6QHK1_PANMI</name>
<protein>
    <submittedName>
        <fullName evidence="2">Uncharacterized protein</fullName>
    </submittedName>
</protein>
<evidence type="ECO:0000313" key="3">
    <source>
        <dbReference type="Proteomes" id="UP000275267"/>
    </source>
</evidence>
<keyword evidence="3" id="KW-1185">Reference proteome</keyword>
<feature type="region of interest" description="Disordered" evidence="1">
    <location>
        <begin position="105"/>
        <end position="127"/>
    </location>
</feature>
<feature type="compositionally biased region" description="Polar residues" evidence="1">
    <location>
        <begin position="110"/>
        <end position="124"/>
    </location>
</feature>
<organism evidence="2 3">
    <name type="scientific">Panicum miliaceum</name>
    <name type="common">Proso millet</name>
    <name type="synonym">Broomcorn millet</name>
    <dbReference type="NCBI Taxonomy" id="4540"/>
    <lineage>
        <taxon>Eukaryota</taxon>
        <taxon>Viridiplantae</taxon>
        <taxon>Streptophyta</taxon>
        <taxon>Embryophyta</taxon>
        <taxon>Tracheophyta</taxon>
        <taxon>Spermatophyta</taxon>
        <taxon>Magnoliopsida</taxon>
        <taxon>Liliopsida</taxon>
        <taxon>Poales</taxon>
        <taxon>Poaceae</taxon>
        <taxon>PACMAD clade</taxon>
        <taxon>Panicoideae</taxon>
        <taxon>Panicodae</taxon>
        <taxon>Paniceae</taxon>
        <taxon>Panicinae</taxon>
        <taxon>Panicum</taxon>
        <taxon>Panicum sect. Panicum</taxon>
    </lineage>
</organism>
<sequence length="150" mass="15940">MSSARSRCLAAPPVKRTRVPAEWPSQSKAPRPFQPRSGGERARPARQRATSSARASGWAGGVRGRAPQVRARGDARAPAPPDGMEEDDGAVRCAHCCAVPRKGEEKLAISPSSREGSATDQITDSPGGRVCRAIRRIIRRGNPVLQLGLA</sequence>
<gene>
    <name evidence="2" type="ORF">C2845_PM12G21070</name>
</gene>
<dbReference type="AlphaFoldDB" id="A0A3L6QHK1"/>
<reference evidence="3" key="1">
    <citation type="journal article" date="2019" name="Nat. Commun.">
        <title>The genome of broomcorn millet.</title>
        <authorList>
            <person name="Zou C."/>
            <person name="Miki D."/>
            <person name="Li D."/>
            <person name="Tang Q."/>
            <person name="Xiao L."/>
            <person name="Rajput S."/>
            <person name="Deng P."/>
            <person name="Jia W."/>
            <person name="Huang R."/>
            <person name="Zhang M."/>
            <person name="Sun Y."/>
            <person name="Hu J."/>
            <person name="Fu X."/>
            <person name="Schnable P.S."/>
            <person name="Li F."/>
            <person name="Zhang H."/>
            <person name="Feng B."/>
            <person name="Zhu X."/>
            <person name="Liu R."/>
            <person name="Schnable J.C."/>
            <person name="Zhu J.-K."/>
            <person name="Zhang H."/>
        </authorList>
    </citation>
    <scope>NUCLEOTIDE SEQUENCE [LARGE SCALE GENOMIC DNA]</scope>
</reference>
<feature type="compositionally biased region" description="Low complexity" evidence="1">
    <location>
        <begin position="47"/>
        <end position="56"/>
    </location>
</feature>
<evidence type="ECO:0000256" key="1">
    <source>
        <dbReference type="SAM" id="MobiDB-lite"/>
    </source>
</evidence>
<feature type="region of interest" description="Disordered" evidence="1">
    <location>
        <begin position="1"/>
        <end position="88"/>
    </location>
</feature>
<comment type="caution">
    <text evidence="2">The sequence shown here is derived from an EMBL/GenBank/DDBJ whole genome shotgun (WGS) entry which is preliminary data.</text>
</comment>
<proteinExistence type="predicted"/>
<evidence type="ECO:0000313" key="2">
    <source>
        <dbReference type="EMBL" id="RLM80138.1"/>
    </source>
</evidence>